<feature type="domain" description="Aconitase/3-isopropylmalate dehydratase large subunit alpha/beta/alpha" evidence="4">
    <location>
        <begin position="226"/>
        <end position="413"/>
    </location>
</feature>
<accession>A0A9N9UCY7</accession>
<keyword evidence="3" id="KW-0411">Iron-sulfur</keyword>
<dbReference type="FunFam" id="3.40.1060.10:FF:000001">
    <property type="entry name" value="Aconitate hydratase, mitochondrial"/>
    <property type="match status" value="1"/>
</dbReference>
<dbReference type="PRINTS" id="PR00415">
    <property type="entry name" value="ACONITASE"/>
</dbReference>
<dbReference type="FunFam" id="3.20.19.10:FF:000002">
    <property type="entry name" value="Aconitate hydratase, mitochondrial"/>
    <property type="match status" value="1"/>
</dbReference>
<evidence type="ECO:0000256" key="2">
    <source>
        <dbReference type="ARBA" id="ARBA00023004"/>
    </source>
</evidence>
<evidence type="ECO:0000259" key="5">
    <source>
        <dbReference type="Pfam" id="PF00694"/>
    </source>
</evidence>
<dbReference type="OrthoDB" id="2224430at2759"/>
<reference evidence="7" key="1">
    <citation type="submission" date="2019-06" db="EMBL/GenBank/DDBJ databases">
        <authorList>
            <person name="Broberg M."/>
        </authorList>
    </citation>
    <scope>NUCLEOTIDE SEQUENCE [LARGE SCALE GENOMIC DNA]</scope>
</reference>
<dbReference type="GO" id="GO:0046872">
    <property type="term" value="F:metal ion binding"/>
    <property type="evidence" value="ECO:0007669"/>
    <property type="project" value="UniProtKB-KW"/>
</dbReference>
<keyword evidence="7" id="KW-1185">Reference proteome</keyword>
<dbReference type="GO" id="GO:0051539">
    <property type="term" value="F:4 iron, 4 sulfur cluster binding"/>
    <property type="evidence" value="ECO:0007669"/>
    <property type="project" value="TreeGrafter"/>
</dbReference>
<comment type="caution">
    <text evidence="6">The sequence shown here is derived from an EMBL/GenBank/DDBJ whole genome shotgun (WGS) entry which is preliminary data.</text>
</comment>
<dbReference type="AlphaFoldDB" id="A0A9N9UCY7"/>
<dbReference type="Proteomes" id="UP000754883">
    <property type="component" value="Unassembled WGS sequence"/>
</dbReference>
<keyword evidence="1" id="KW-0479">Metal-binding</keyword>
<keyword evidence="2" id="KW-0408">Iron</keyword>
<dbReference type="SUPFAM" id="SSF53732">
    <property type="entry name" value="Aconitase iron-sulfur domain"/>
    <property type="match status" value="1"/>
</dbReference>
<dbReference type="FunFam" id="3.30.499.10:FF:000004">
    <property type="entry name" value="Aconitate hydratase, mitochondrial"/>
    <property type="match status" value="1"/>
</dbReference>
<dbReference type="Gene3D" id="3.20.19.10">
    <property type="entry name" value="Aconitase, domain 4"/>
    <property type="match status" value="1"/>
</dbReference>
<dbReference type="PANTHER" id="PTHR43160:SF2">
    <property type="entry name" value="HOMOCITRATE DEHYDRATASE, MITOCHONDRIAL"/>
    <property type="match status" value="1"/>
</dbReference>
<dbReference type="Pfam" id="PF00694">
    <property type="entry name" value="Aconitase_C"/>
    <property type="match status" value="1"/>
</dbReference>
<dbReference type="InterPro" id="IPR000573">
    <property type="entry name" value="AconitaseA/IPMdHydase_ssu_swvl"/>
</dbReference>
<evidence type="ECO:0000256" key="1">
    <source>
        <dbReference type="ARBA" id="ARBA00022723"/>
    </source>
</evidence>
<gene>
    <name evidence="6" type="ORF">CBYS24578_00017707</name>
</gene>
<organism evidence="6 7">
    <name type="scientific">Clonostachys byssicola</name>
    <dbReference type="NCBI Taxonomy" id="160290"/>
    <lineage>
        <taxon>Eukaryota</taxon>
        <taxon>Fungi</taxon>
        <taxon>Dikarya</taxon>
        <taxon>Ascomycota</taxon>
        <taxon>Pezizomycotina</taxon>
        <taxon>Sordariomycetes</taxon>
        <taxon>Hypocreomycetidae</taxon>
        <taxon>Hypocreales</taxon>
        <taxon>Bionectriaceae</taxon>
        <taxon>Clonostachys</taxon>
    </lineage>
</organism>
<feature type="domain" description="Aconitase A/isopropylmalate dehydratase small subunit swivel" evidence="5">
    <location>
        <begin position="539"/>
        <end position="667"/>
    </location>
</feature>
<protein>
    <recommendedName>
        <fullName evidence="8">Aconitase</fullName>
    </recommendedName>
</protein>
<dbReference type="Pfam" id="PF00330">
    <property type="entry name" value="Aconitase"/>
    <property type="match status" value="2"/>
</dbReference>
<dbReference type="Gene3D" id="3.30.499.10">
    <property type="entry name" value="Aconitase, domain 3"/>
    <property type="match status" value="4"/>
</dbReference>
<dbReference type="GO" id="GO:0003994">
    <property type="term" value="F:aconitate hydratase activity"/>
    <property type="evidence" value="ECO:0007669"/>
    <property type="project" value="TreeGrafter"/>
</dbReference>
<dbReference type="PROSITE" id="PS00450">
    <property type="entry name" value="ACONITASE_1"/>
    <property type="match status" value="1"/>
</dbReference>
<sequence length="746" mass="80860">MHRSMLGQALSHRQSLCLQSQYAQLRKLSTVSGSTPGKAPLSRFEPDQYIDYGDFIRKVELGRRFNNRPLTYTEKILVAHMDNIEEEILQRGKTLLKLRPRRVACQDATAQMAIIQFMSAGLSSTAAPTSVHCDHLIVGKKGQDVDLPNALNVHKEVFDFLSSACKRFNIGFWKAGAGIIHQSILENYAFPGGLMIGADSHTPNAGGLGMMAIGVGGADAVDVMADVINQLVSILTVKGGTGNIIEFFGPGTQSLSATGMCTITNMGAETGATTSIFPYSDAMKSYLKATHRHEIATAADFAADELKADEGAEYDQVIEIDLSTLEPHINGPFTPDLSTPISKFGDVSTQESWPSKLTAGFIGSCTNSSFQDMTRAADLAKQALTAGLKPKMPLFVSPGSEQTRETLRASGALAGTRNSIITTYNRNFTGRLDGNPATYNFLSSPEMVMAKIFSDNLGFNPIKDSIKKDDGSEFRFSPPEGEPLPAGGYANTDYVFTKPPTSSSERDKIQVQIPEASDRLQRLSPFPAGRKDDIEDCVILIKTKGKCTTDHITPAGPWFRFRGHLDNISNNTLIGAVNAENDQTNSVTNWITGEEGDTPGTARAYKNLGQPWVVIGDYNYGEGSSREHAALQPRYLGCLAIIARSFARIHETNLKKQGVLALTFANEEDYDRIHSSDRISILGISEIAPGKSLTLQCTPTVGASLPWTAKLNHSMTSEQVEYFKAGSALNLMANRKSDSDATASLL</sequence>
<evidence type="ECO:0000256" key="3">
    <source>
        <dbReference type="ARBA" id="ARBA00023014"/>
    </source>
</evidence>
<dbReference type="InterPro" id="IPR036008">
    <property type="entry name" value="Aconitase_4Fe-4S_dom"/>
</dbReference>
<dbReference type="InterPro" id="IPR015931">
    <property type="entry name" value="Acnase/IPM_dHydase_lsu_aba_1/3"/>
</dbReference>
<dbReference type="InterPro" id="IPR018136">
    <property type="entry name" value="Aconitase_4Fe-4S_BS"/>
</dbReference>
<dbReference type="InterPro" id="IPR015928">
    <property type="entry name" value="Aconitase/3IPM_dehydase_swvl"/>
</dbReference>
<dbReference type="GO" id="GO:0005739">
    <property type="term" value="C:mitochondrion"/>
    <property type="evidence" value="ECO:0007669"/>
    <property type="project" value="TreeGrafter"/>
</dbReference>
<dbReference type="InterPro" id="IPR001030">
    <property type="entry name" value="Acoase/IPM_deHydtase_lsu_aba"/>
</dbReference>
<dbReference type="PANTHER" id="PTHR43160">
    <property type="entry name" value="ACONITATE HYDRATASE B"/>
    <property type="match status" value="1"/>
</dbReference>
<evidence type="ECO:0000313" key="7">
    <source>
        <dbReference type="Proteomes" id="UP000754883"/>
    </source>
</evidence>
<dbReference type="InterPro" id="IPR050926">
    <property type="entry name" value="Aconitase/IPM_isomerase"/>
</dbReference>
<name>A0A9N9UCY7_9HYPO</name>
<evidence type="ECO:0008006" key="8">
    <source>
        <dbReference type="Google" id="ProtNLM"/>
    </source>
</evidence>
<proteinExistence type="predicted"/>
<dbReference type="EMBL" id="CABFNO020001446">
    <property type="protein sequence ID" value="CAG9988132.1"/>
    <property type="molecule type" value="Genomic_DNA"/>
</dbReference>
<feature type="domain" description="Aconitase/3-isopropylmalate dehydratase large subunit alpha/beta/alpha" evidence="4">
    <location>
        <begin position="74"/>
        <end position="225"/>
    </location>
</feature>
<evidence type="ECO:0000259" key="4">
    <source>
        <dbReference type="Pfam" id="PF00330"/>
    </source>
</evidence>
<dbReference type="SUPFAM" id="SSF52016">
    <property type="entry name" value="LeuD/IlvD-like"/>
    <property type="match status" value="1"/>
</dbReference>
<dbReference type="GO" id="GO:0005829">
    <property type="term" value="C:cytosol"/>
    <property type="evidence" value="ECO:0007669"/>
    <property type="project" value="TreeGrafter"/>
</dbReference>
<evidence type="ECO:0000313" key="6">
    <source>
        <dbReference type="EMBL" id="CAG9988132.1"/>
    </source>
</evidence>
<reference evidence="6 7" key="2">
    <citation type="submission" date="2021-10" db="EMBL/GenBank/DDBJ databases">
        <authorList>
            <person name="Piombo E."/>
        </authorList>
    </citation>
    <scope>NUCLEOTIDE SEQUENCE [LARGE SCALE GENOMIC DNA]</scope>
</reference>